<comment type="caution">
    <text evidence="2">The sequence shown here is derived from an EMBL/GenBank/DDBJ whole genome shotgun (WGS) entry which is preliminary data.</text>
</comment>
<name>A0A6I3J0C8_9MICO</name>
<keyword evidence="2" id="KW-0378">Hydrolase</keyword>
<dbReference type="InterPro" id="IPR036866">
    <property type="entry name" value="RibonucZ/Hydroxyglut_hydro"/>
</dbReference>
<dbReference type="SMART" id="SM00849">
    <property type="entry name" value="Lactamase_B"/>
    <property type="match status" value="1"/>
</dbReference>
<accession>A0A6I3J0C8</accession>
<dbReference type="PANTHER" id="PTHR43546">
    <property type="entry name" value="UPF0173 METAL-DEPENDENT HYDROLASE MJ1163-RELATED"/>
    <property type="match status" value="1"/>
</dbReference>
<dbReference type="AlphaFoldDB" id="A0A6I3J0C8"/>
<organism evidence="2 3">
    <name type="scientific">Arsenicicoccus cauae</name>
    <dbReference type="NCBI Taxonomy" id="2663847"/>
    <lineage>
        <taxon>Bacteria</taxon>
        <taxon>Bacillati</taxon>
        <taxon>Actinomycetota</taxon>
        <taxon>Actinomycetes</taxon>
        <taxon>Micrococcales</taxon>
        <taxon>Intrasporangiaceae</taxon>
        <taxon>Arsenicicoccus</taxon>
    </lineage>
</organism>
<evidence type="ECO:0000313" key="2">
    <source>
        <dbReference type="EMBL" id="MTB72776.1"/>
    </source>
</evidence>
<dbReference type="Proteomes" id="UP000431092">
    <property type="component" value="Unassembled WGS sequence"/>
</dbReference>
<dbReference type="SUPFAM" id="SSF56281">
    <property type="entry name" value="Metallo-hydrolase/oxidoreductase"/>
    <property type="match status" value="1"/>
</dbReference>
<sequence length="215" mass="23056">MRLTHLGHACLLVEIADQRVLIDPGTLAAGWEDLRDLDAVVVTHQHPDHLDPERVPELVRGNPDAAWYVEAQARELVEVPGSVALVGGDEVSVGDVTLRGVGEQHAVINEHVPRIGNTGVVLSVDGEPTVFHPGDAYDAEPGEVDVLALPLNAPWCASKETIAFVRRIGPRYAVPVHDALLSPAGRGIYLGHARDFSLDRTEVVDLAGGDARTFS</sequence>
<dbReference type="RefSeq" id="WP_154594048.1">
    <property type="nucleotide sequence ID" value="NZ_WLVL01000040.1"/>
</dbReference>
<dbReference type="Gene3D" id="3.60.15.10">
    <property type="entry name" value="Ribonuclease Z/Hydroxyacylglutathione hydrolase-like"/>
    <property type="match status" value="1"/>
</dbReference>
<dbReference type="Pfam" id="PF13483">
    <property type="entry name" value="Lactamase_B_3"/>
    <property type="match status" value="1"/>
</dbReference>
<proteinExistence type="predicted"/>
<evidence type="ECO:0000313" key="3">
    <source>
        <dbReference type="Proteomes" id="UP000431092"/>
    </source>
</evidence>
<dbReference type="InterPro" id="IPR050114">
    <property type="entry name" value="UPF0173_UPF0282_UlaG_hydrolase"/>
</dbReference>
<gene>
    <name evidence="2" type="ORF">GGG17_12550</name>
</gene>
<protein>
    <submittedName>
        <fullName evidence="2">MBL fold metallo-hydrolase</fullName>
    </submittedName>
</protein>
<reference evidence="2 3" key="1">
    <citation type="submission" date="2019-11" db="EMBL/GenBank/DDBJ databases">
        <title>Whole genome sequencing identifies a novel species of the genus Arsenicicoccus isolated from human blood.</title>
        <authorList>
            <person name="Jeong J.H."/>
            <person name="Kweon O.J."/>
            <person name="Kim H.R."/>
            <person name="Kim T.-H."/>
            <person name="Ha S.-M."/>
            <person name="Lee M.-K."/>
        </authorList>
    </citation>
    <scope>NUCLEOTIDE SEQUENCE [LARGE SCALE GENOMIC DNA]</scope>
    <source>
        <strain evidence="2 3">MKL-02</strain>
    </source>
</reference>
<dbReference type="InterPro" id="IPR001279">
    <property type="entry name" value="Metallo-B-lactamas"/>
</dbReference>
<keyword evidence="3" id="KW-1185">Reference proteome</keyword>
<dbReference type="PANTHER" id="PTHR43546:SF3">
    <property type="entry name" value="UPF0173 METAL-DEPENDENT HYDROLASE MJ1163"/>
    <property type="match status" value="1"/>
</dbReference>
<feature type="domain" description="Metallo-beta-lactamase" evidence="1">
    <location>
        <begin position="7"/>
        <end position="177"/>
    </location>
</feature>
<dbReference type="EMBL" id="WLVL01000040">
    <property type="protein sequence ID" value="MTB72776.1"/>
    <property type="molecule type" value="Genomic_DNA"/>
</dbReference>
<evidence type="ECO:0000259" key="1">
    <source>
        <dbReference type="SMART" id="SM00849"/>
    </source>
</evidence>
<dbReference type="GO" id="GO:0016787">
    <property type="term" value="F:hydrolase activity"/>
    <property type="evidence" value="ECO:0007669"/>
    <property type="project" value="UniProtKB-KW"/>
</dbReference>